<dbReference type="Pfam" id="PF00567">
    <property type="entry name" value="TUDOR"/>
    <property type="match status" value="2"/>
</dbReference>
<comment type="caution">
    <text evidence="2">The sequence shown here is derived from an EMBL/GenBank/DDBJ whole genome shotgun (WGS) entry which is preliminary data.</text>
</comment>
<proteinExistence type="predicted"/>
<reference evidence="2" key="1">
    <citation type="journal article" date="2021" name="G3 (Bethesda)">
        <title>Genome and transcriptome analysis of the beet armyworm Spodoptera exigua reveals targets for pest control. .</title>
        <authorList>
            <person name="Simon S."/>
            <person name="Breeschoten T."/>
            <person name="Jansen H.J."/>
            <person name="Dirks R.P."/>
            <person name="Schranz M.E."/>
            <person name="Ros V.I.D."/>
        </authorList>
    </citation>
    <scope>NUCLEOTIDE SEQUENCE</scope>
    <source>
        <strain evidence="2">TB_SE_WUR_2020</strain>
    </source>
</reference>
<protein>
    <recommendedName>
        <fullName evidence="1">Tudor domain-containing protein</fullName>
    </recommendedName>
</protein>
<accession>A0A922MP39</accession>
<dbReference type="InterPro" id="IPR002999">
    <property type="entry name" value="Tudor"/>
</dbReference>
<dbReference type="EMBL" id="JACEFF010000278">
    <property type="protein sequence ID" value="KAH9640631.1"/>
    <property type="molecule type" value="Genomic_DNA"/>
</dbReference>
<organism evidence="2 3">
    <name type="scientific">Spodoptera exigua</name>
    <name type="common">Beet armyworm</name>
    <name type="synonym">Noctua fulgens</name>
    <dbReference type="NCBI Taxonomy" id="7107"/>
    <lineage>
        <taxon>Eukaryota</taxon>
        <taxon>Metazoa</taxon>
        <taxon>Ecdysozoa</taxon>
        <taxon>Arthropoda</taxon>
        <taxon>Hexapoda</taxon>
        <taxon>Insecta</taxon>
        <taxon>Pterygota</taxon>
        <taxon>Neoptera</taxon>
        <taxon>Endopterygota</taxon>
        <taxon>Lepidoptera</taxon>
        <taxon>Glossata</taxon>
        <taxon>Ditrysia</taxon>
        <taxon>Noctuoidea</taxon>
        <taxon>Noctuidae</taxon>
        <taxon>Amphipyrinae</taxon>
        <taxon>Spodoptera</taxon>
    </lineage>
</organism>
<evidence type="ECO:0000313" key="3">
    <source>
        <dbReference type="Proteomes" id="UP000814243"/>
    </source>
</evidence>
<dbReference type="PANTHER" id="PTHR16442">
    <property type="entry name" value="RING FINGER PROTEIN 17"/>
    <property type="match status" value="1"/>
</dbReference>
<dbReference type="PANTHER" id="PTHR16442:SF1">
    <property type="entry name" value="RING FINGER PROTEIN 17"/>
    <property type="match status" value="1"/>
</dbReference>
<gene>
    <name evidence="2" type="ORF">HF086_000575</name>
</gene>
<sequence length="382" mass="42935">MAMLEPIQFHVGHEYRVIITHFTNPKNIYVRSETYEDIRAIEAPGRDAIHIPINNQRIIYKSKTLGKLVRGRICHISNDAKAKCDIFAIDYGCLDTGVKIKDIYPLNLKIPDSNCPELAVHCQLHICEPKEDDFDLDIQEKMKIFFGDGPAMMHVVNKTKDSLVVEILPLGSAYDMSQLLVMYDLTVFSKPKKVNKNYSSTKSKVTLVLNYEPKKLSVGDILVGKVVSGESLANFYFSEINDSSQSVEKMNLAAYCKDKSMAHLNMVIGEPCAVEMDGNCYERAIIRSVNTKESTATLFLVDKGTEKESMFSRLKPVHNKEYYDIPMLAIHCSTADKEVSGVSLTDCLSDSMKAQFKLTILITELGDFPGKPNKVKVLQVEK</sequence>
<dbReference type="PROSITE" id="PS50304">
    <property type="entry name" value="TUDOR"/>
    <property type="match status" value="1"/>
</dbReference>
<dbReference type="Gene3D" id="2.30.30.140">
    <property type="match status" value="2"/>
</dbReference>
<name>A0A922MP39_SPOEX</name>
<evidence type="ECO:0000259" key="1">
    <source>
        <dbReference type="PROSITE" id="PS50304"/>
    </source>
</evidence>
<dbReference type="Proteomes" id="UP000814243">
    <property type="component" value="Unassembled WGS sequence"/>
</dbReference>
<feature type="domain" description="Tudor" evidence="1">
    <location>
        <begin position="265"/>
        <end position="324"/>
    </location>
</feature>
<dbReference type="AlphaFoldDB" id="A0A922MP39"/>
<dbReference type="SUPFAM" id="SSF63748">
    <property type="entry name" value="Tudor/PWWP/MBT"/>
    <property type="match status" value="1"/>
</dbReference>
<evidence type="ECO:0000313" key="2">
    <source>
        <dbReference type="EMBL" id="KAH9640631.1"/>
    </source>
</evidence>